<accession>A0ABW7NE44</accession>
<reference evidence="2 3" key="1">
    <citation type="journal article" date="2013" name="Int. J. Syst. Evol. Microbiol.">
        <title>Marinoscillum luteum sp. nov., isolated from marine sediment.</title>
        <authorList>
            <person name="Cha I.T."/>
            <person name="Park S.J."/>
            <person name="Kim S.J."/>
            <person name="Kim J.G."/>
            <person name="Jung M.Y."/>
            <person name="Shin K.S."/>
            <person name="Kwon K.K."/>
            <person name="Yang S.H."/>
            <person name="Seo Y.S."/>
            <person name="Rhee S.K."/>
        </authorList>
    </citation>
    <scope>NUCLEOTIDE SEQUENCE [LARGE SCALE GENOMIC DNA]</scope>
    <source>
        <strain evidence="2 3">KCTC 23939</strain>
    </source>
</reference>
<keyword evidence="1" id="KW-0732">Signal</keyword>
<dbReference type="InterPro" id="IPR008620">
    <property type="entry name" value="FixH"/>
</dbReference>
<evidence type="ECO:0000313" key="2">
    <source>
        <dbReference type="EMBL" id="MFH6985830.1"/>
    </source>
</evidence>
<protein>
    <submittedName>
        <fullName evidence="2">FixH family protein</fullName>
    </submittedName>
</protein>
<dbReference type="EMBL" id="JBIPKE010000020">
    <property type="protein sequence ID" value="MFH6985830.1"/>
    <property type="molecule type" value="Genomic_DNA"/>
</dbReference>
<comment type="caution">
    <text evidence="2">The sequence shown here is derived from an EMBL/GenBank/DDBJ whole genome shotgun (WGS) entry which is preliminary data.</text>
</comment>
<dbReference type="Pfam" id="PF05751">
    <property type="entry name" value="FixH"/>
    <property type="match status" value="1"/>
</dbReference>
<name>A0ABW7NE44_9BACT</name>
<feature type="signal peptide" evidence="1">
    <location>
        <begin position="1"/>
        <end position="26"/>
    </location>
</feature>
<feature type="chain" id="PRO_5046009490" evidence="1">
    <location>
        <begin position="27"/>
        <end position="145"/>
    </location>
</feature>
<evidence type="ECO:0000256" key="1">
    <source>
        <dbReference type="SAM" id="SignalP"/>
    </source>
</evidence>
<dbReference type="RefSeq" id="WP_395419254.1">
    <property type="nucleotide sequence ID" value="NZ_JBIPKE010000020.1"/>
</dbReference>
<keyword evidence="3" id="KW-1185">Reference proteome</keyword>
<dbReference type="Proteomes" id="UP001610063">
    <property type="component" value="Unassembled WGS sequence"/>
</dbReference>
<sequence>MKWNWGKSIVLAFVLFCGFISSIVVAAFQQDFDLVSDTYYQDELVYQERIQEHINLAQSGAKVSITQEGRSVVFSFPQEFSGAKGEIHFYHPSRSIFDRSFSISLDENRQQTIFGEELTKGRYKVKLTWTSGGVDYFQEEGIFIR</sequence>
<evidence type="ECO:0000313" key="3">
    <source>
        <dbReference type="Proteomes" id="UP001610063"/>
    </source>
</evidence>
<proteinExistence type="predicted"/>
<gene>
    <name evidence="2" type="ORF">ACHKAR_20415</name>
</gene>
<organism evidence="2 3">
    <name type="scientific">Marinoscillum luteum</name>
    <dbReference type="NCBI Taxonomy" id="861051"/>
    <lineage>
        <taxon>Bacteria</taxon>
        <taxon>Pseudomonadati</taxon>
        <taxon>Bacteroidota</taxon>
        <taxon>Cytophagia</taxon>
        <taxon>Cytophagales</taxon>
        <taxon>Reichenbachiellaceae</taxon>
        <taxon>Marinoscillum</taxon>
    </lineage>
</organism>